<evidence type="ECO:0000259" key="2">
    <source>
        <dbReference type="Pfam" id="PF13699"/>
    </source>
</evidence>
<feature type="compositionally biased region" description="Pro residues" evidence="1">
    <location>
        <begin position="22"/>
        <end position="31"/>
    </location>
</feature>
<protein>
    <submittedName>
        <fullName evidence="3">DUF4157 domain-containing protein</fullName>
    </submittedName>
</protein>
<evidence type="ECO:0000313" key="4">
    <source>
        <dbReference type="Proteomes" id="UP001617351"/>
    </source>
</evidence>
<dbReference type="EMBL" id="JBIUYY010000011">
    <property type="protein sequence ID" value="MFJ2824320.1"/>
    <property type="molecule type" value="Genomic_DNA"/>
</dbReference>
<name>A0ABW8EQX3_STRT5</name>
<dbReference type="Pfam" id="PF13699">
    <property type="entry name" value="eCIS_core"/>
    <property type="match status" value="1"/>
</dbReference>
<dbReference type="InterPro" id="IPR025295">
    <property type="entry name" value="eCIS_core_dom"/>
</dbReference>
<proteinExistence type="predicted"/>
<feature type="region of interest" description="Disordered" evidence="1">
    <location>
        <begin position="166"/>
        <end position="220"/>
    </location>
</feature>
<evidence type="ECO:0000313" key="3">
    <source>
        <dbReference type="EMBL" id="MFJ2824320.1"/>
    </source>
</evidence>
<gene>
    <name evidence="3" type="ORF">ACIO7M_24850</name>
</gene>
<reference evidence="3 4" key="1">
    <citation type="submission" date="2024-10" db="EMBL/GenBank/DDBJ databases">
        <title>The Natural Products Discovery Center: Release of the First 8490 Sequenced Strains for Exploring Actinobacteria Biosynthetic Diversity.</title>
        <authorList>
            <person name="Kalkreuter E."/>
            <person name="Kautsar S.A."/>
            <person name="Yang D."/>
            <person name="Bader C.D."/>
            <person name="Teijaro C.N."/>
            <person name="Fluegel L."/>
            <person name="Davis C.M."/>
            <person name="Simpson J.R."/>
            <person name="Lauterbach L."/>
            <person name="Steele A.D."/>
            <person name="Gui C."/>
            <person name="Meng S."/>
            <person name="Li G."/>
            <person name="Viehrig K."/>
            <person name="Ye F."/>
            <person name="Su P."/>
            <person name="Kiefer A.F."/>
            <person name="Nichols A."/>
            <person name="Cepeda A.J."/>
            <person name="Yan W."/>
            <person name="Fan B."/>
            <person name="Jiang Y."/>
            <person name="Adhikari A."/>
            <person name="Zheng C.-J."/>
            <person name="Schuster L."/>
            <person name="Cowan T.M."/>
            <person name="Smanski M.J."/>
            <person name="Chevrette M.G."/>
            <person name="De Carvalho L.P.S."/>
            <person name="Shen B."/>
        </authorList>
    </citation>
    <scope>NUCLEOTIDE SEQUENCE [LARGE SCALE GENOMIC DNA]</scope>
    <source>
        <strain evidence="3 4">NPDC087220</strain>
    </source>
</reference>
<organism evidence="3 4">
    <name type="scientific">Streptomyces toxytricini</name>
    <name type="common">Actinomyces toxytricini</name>
    <dbReference type="NCBI Taxonomy" id="67369"/>
    <lineage>
        <taxon>Bacteria</taxon>
        <taxon>Bacillati</taxon>
        <taxon>Actinomycetota</taxon>
        <taxon>Actinomycetes</taxon>
        <taxon>Kitasatosporales</taxon>
        <taxon>Streptomycetaceae</taxon>
        <taxon>Streptomyces</taxon>
    </lineage>
</organism>
<accession>A0ABW8EQX3</accession>
<dbReference type="RefSeq" id="WP_402384536.1">
    <property type="nucleotide sequence ID" value="NZ_JBIUYY010000011.1"/>
</dbReference>
<feature type="region of interest" description="Disordered" evidence="1">
    <location>
        <begin position="1"/>
        <end position="39"/>
    </location>
</feature>
<feature type="domain" description="eCIS core" evidence="2">
    <location>
        <begin position="95"/>
        <end position="166"/>
    </location>
</feature>
<feature type="compositionally biased region" description="Pro residues" evidence="1">
    <location>
        <begin position="203"/>
        <end position="213"/>
    </location>
</feature>
<keyword evidence="4" id="KW-1185">Reference proteome</keyword>
<evidence type="ECO:0000256" key="1">
    <source>
        <dbReference type="SAM" id="MobiDB-lite"/>
    </source>
</evidence>
<comment type="caution">
    <text evidence="3">The sequence shown here is derived from an EMBL/GenBank/DDBJ whole genome shotgun (WGS) entry which is preliminary data.</text>
</comment>
<dbReference type="Proteomes" id="UP001617351">
    <property type="component" value="Unassembled WGS sequence"/>
</dbReference>
<sequence>MHEHDHAHRAGPGNGSRLPRRAPMPTPPPARPGGLPGLQAAAGNTAVVQMLRRAGHTWAQPEQHQHTADCGHRQTGPPSIQRSAVHDVLRAPGRPMDTATRTDMEYRLGADFSDVRIHDDGAAKASAAEVGARAYTSGNHIVIGDGGDDLHTLAHELTHVIQQRRGPVAGTDNGDGLKVSDPSDQFEREAEANATRALQRAPAPTPVEKPAPPHLRGNQHHGMPIQRILHRKDFNATTKQVVAVAPGQHRRHVIDHALMRDALANWWTAHSANAAAHRYLLSVNHVQQMLNDMNNNPNNLWPGDGPDNSAIGMLSHHMTARINTIQAQGLVGQAAFDAMDQFHGFEQIRQAQLAGPIYDVVRTMTSTSEIVRYLRDVQTNAGLDLPYATGRDFSEWEFLYQRFEHLRDNPGAWSEDLVLELFSAFMNCPIAQ</sequence>